<protein>
    <recommendedName>
        <fullName evidence="1">Plasmodium RESA N-terminal domain-containing protein</fullName>
    </recommendedName>
</protein>
<evidence type="ECO:0000313" key="3">
    <source>
        <dbReference type="EMBL" id="SBT88017.1"/>
    </source>
</evidence>
<dbReference type="EMBL" id="FLQW01006803">
    <property type="protein sequence ID" value="SBT01060.1"/>
    <property type="molecule type" value="Genomic_DNA"/>
</dbReference>
<evidence type="ECO:0000259" key="1">
    <source>
        <dbReference type="Pfam" id="PF09687"/>
    </source>
</evidence>
<dbReference type="GeneID" id="39868042"/>
<gene>
    <name evidence="3" type="primary">PmUG01_07048100</name>
    <name evidence="2" type="ORF">PMALA_079580</name>
    <name evidence="3" type="ORF">PMUG01_07048100</name>
</gene>
<dbReference type="Proteomes" id="UP000078597">
    <property type="component" value="Unassembled WGS sequence"/>
</dbReference>
<evidence type="ECO:0000313" key="5">
    <source>
        <dbReference type="Proteomes" id="UP000219813"/>
    </source>
</evidence>
<keyword evidence="5" id="KW-1185">Reference proteome</keyword>
<dbReference type="EMBL" id="LT594628">
    <property type="protein sequence ID" value="SBT88017.1"/>
    <property type="molecule type" value="Genomic_DNA"/>
</dbReference>
<feature type="domain" description="Plasmodium RESA N-terminal" evidence="1">
    <location>
        <begin position="110"/>
        <end position="235"/>
    </location>
</feature>
<reference evidence="4" key="1">
    <citation type="submission" date="2016-05" db="EMBL/GenBank/DDBJ databases">
        <authorList>
            <person name="Naeem Raeece"/>
        </authorList>
    </citation>
    <scope>NUCLEOTIDE SEQUENCE [LARGE SCALE GENOMIC DNA]</scope>
</reference>
<dbReference type="RefSeq" id="XP_028860948.1">
    <property type="nucleotide sequence ID" value="XM_029004239.1"/>
</dbReference>
<proteinExistence type="predicted"/>
<dbReference type="InterPro" id="IPR006526">
    <property type="entry name" value="Export_prot_PHISTa/b/c"/>
</dbReference>
<organism evidence="2 4">
    <name type="scientific">Plasmodium malariae</name>
    <dbReference type="NCBI Taxonomy" id="5858"/>
    <lineage>
        <taxon>Eukaryota</taxon>
        <taxon>Sar</taxon>
        <taxon>Alveolata</taxon>
        <taxon>Apicomplexa</taxon>
        <taxon>Aconoidasida</taxon>
        <taxon>Haemosporida</taxon>
        <taxon>Plasmodiidae</taxon>
        <taxon>Plasmodium</taxon>
        <taxon>Plasmodium (Plasmodium)</taxon>
    </lineage>
</organism>
<dbReference type="InterPro" id="IPR044885">
    <property type="entry name" value="PRESA_N_sf"/>
</dbReference>
<dbReference type="OMA" id="YNVPWEY"/>
<accession>A0A1A8X9X1</accession>
<dbReference type="VEuPathDB" id="PlasmoDB:PmUG01_07048100"/>
<reference evidence="2" key="2">
    <citation type="submission" date="2016-05" db="EMBL/GenBank/DDBJ databases">
        <authorList>
            <person name="Lavstsen T."/>
            <person name="Jespersen J.S."/>
        </authorList>
    </citation>
    <scope>NUCLEOTIDE SEQUENCE [LARGE SCALE GENOMIC DNA]</scope>
</reference>
<dbReference type="Pfam" id="PF09687">
    <property type="entry name" value="PRESAN"/>
    <property type="match status" value="1"/>
</dbReference>
<dbReference type="InterPro" id="IPR019111">
    <property type="entry name" value="PRESA_N"/>
</dbReference>
<name>A0A1A8X9X1_PLAMA</name>
<dbReference type="Gene3D" id="6.10.280.180">
    <property type="entry name" value="Plasmodium RESA, N-terminal helical domain"/>
    <property type="match status" value="1"/>
</dbReference>
<evidence type="ECO:0000313" key="2">
    <source>
        <dbReference type="EMBL" id="SBT01060.1"/>
    </source>
</evidence>
<sequence length="249" mass="29973">MNIYTTPKGGNGNLELKLSNINSRKLSGCIPSHIKGFRRPTFSEKGEMTFVCNPKRNKQACSNSREEEYEEKESEFLDHYLKKLDSVERERSKKNEMLFPYISTDSTAMITENEFNTRIANLKGPVDSKIMILVWNYVIEYERRKYINMVDDIITMCKLLAEFYNVPSNYESSIKQHVRNKMMKALMKKEEFDYKNIKDFARDDDGICARWEFQRYVQLKRRLWKYFREAMEEKWTKRLYKWFKGYPHT</sequence>
<dbReference type="NCBIfam" id="TIGR01639">
    <property type="entry name" value="P_fal_TIGR01639"/>
    <property type="match status" value="1"/>
</dbReference>
<dbReference type="PANTHER" id="PTHR36193:SF23">
    <property type="entry name" value="PHISTB DOMAIN-CONTAINING RESA-LIKE PROTEIN 1"/>
    <property type="match status" value="1"/>
</dbReference>
<evidence type="ECO:0000313" key="4">
    <source>
        <dbReference type="Proteomes" id="UP000078597"/>
    </source>
</evidence>
<dbReference type="KEGG" id="pmal:PMUG01_07048100"/>
<dbReference type="AlphaFoldDB" id="A0A1A8X9X1"/>
<dbReference type="Proteomes" id="UP000219813">
    <property type="component" value="Chromosome 7"/>
</dbReference>
<dbReference type="OrthoDB" id="379550at2759"/>
<reference evidence="3 5" key="3">
    <citation type="submission" date="2016-06" db="EMBL/GenBank/DDBJ databases">
        <authorList>
            <consortium name="Pathogen Informatics"/>
        </authorList>
    </citation>
    <scope>NUCLEOTIDE SEQUENCE [LARGE SCALE GENOMIC DNA]</scope>
</reference>
<dbReference type="PANTHER" id="PTHR36193">
    <property type="entry name" value="PHISTB DOMAIN-CONTAINING RESA-LIKE PROTEIN 1"/>
    <property type="match status" value="1"/>
</dbReference>